<evidence type="ECO:0000313" key="1">
    <source>
        <dbReference type="EMBL" id="KAF0474105.1"/>
    </source>
</evidence>
<dbReference type="Proteomes" id="UP000439903">
    <property type="component" value="Unassembled WGS sequence"/>
</dbReference>
<keyword evidence="2" id="KW-1185">Reference proteome</keyword>
<comment type="caution">
    <text evidence="1">The sequence shown here is derived from an EMBL/GenBank/DDBJ whole genome shotgun (WGS) entry which is preliminary data.</text>
</comment>
<reference evidence="1 2" key="1">
    <citation type="journal article" date="2019" name="Environ. Microbiol.">
        <title>At the nexus of three kingdoms: the genome of the mycorrhizal fungus Gigaspora margarita provides insights into plant, endobacterial and fungal interactions.</title>
        <authorList>
            <person name="Venice F."/>
            <person name="Ghignone S."/>
            <person name="Salvioli di Fossalunga A."/>
            <person name="Amselem J."/>
            <person name="Novero M."/>
            <person name="Xianan X."/>
            <person name="Sedzielewska Toro K."/>
            <person name="Morin E."/>
            <person name="Lipzen A."/>
            <person name="Grigoriev I.V."/>
            <person name="Henrissat B."/>
            <person name="Martin F.M."/>
            <person name="Bonfante P."/>
        </authorList>
    </citation>
    <scope>NUCLEOTIDE SEQUENCE [LARGE SCALE GENOMIC DNA]</scope>
    <source>
        <strain evidence="1 2">BEG34</strain>
    </source>
</reference>
<dbReference type="AlphaFoldDB" id="A0A8H4AAM1"/>
<dbReference type="EMBL" id="WTPW01000859">
    <property type="protein sequence ID" value="KAF0474105.1"/>
    <property type="molecule type" value="Genomic_DNA"/>
</dbReference>
<evidence type="ECO:0000313" key="2">
    <source>
        <dbReference type="Proteomes" id="UP000439903"/>
    </source>
</evidence>
<gene>
    <name evidence="1" type="ORF">F8M41_024783</name>
</gene>
<proteinExistence type="predicted"/>
<protein>
    <submittedName>
        <fullName evidence="1">Uncharacterized protein</fullName>
    </submittedName>
</protein>
<name>A0A8H4AAM1_GIGMA</name>
<accession>A0A8H4AAM1</accession>
<organism evidence="1 2">
    <name type="scientific">Gigaspora margarita</name>
    <dbReference type="NCBI Taxonomy" id="4874"/>
    <lineage>
        <taxon>Eukaryota</taxon>
        <taxon>Fungi</taxon>
        <taxon>Fungi incertae sedis</taxon>
        <taxon>Mucoromycota</taxon>
        <taxon>Glomeromycotina</taxon>
        <taxon>Glomeromycetes</taxon>
        <taxon>Diversisporales</taxon>
        <taxon>Gigasporaceae</taxon>
        <taxon>Gigaspora</taxon>
    </lineage>
</organism>
<sequence length="116" mass="13021">MSDDQSLAQNNAQVSAITRKYGMNFQMLQQQVECYNSSNVTSQIKLGHTPNINGTSQMLRHKLNVTAQVNVTTQVKCYGMRQTLRHASNAIVNVDYGIFTLSSYAQLTLIISYNTR</sequence>